<evidence type="ECO:0000256" key="4">
    <source>
        <dbReference type="ARBA" id="ARBA00023136"/>
    </source>
</evidence>
<name>A0A2K3QDS7_9HYPO</name>
<feature type="transmembrane region" description="Helical" evidence="7">
    <location>
        <begin position="214"/>
        <end position="237"/>
    </location>
</feature>
<dbReference type="EMBL" id="NRSZ01000689">
    <property type="protein sequence ID" value="PNY25690.1"/>
    <property type="molecule type" value="Genomic_DNA"/>
</dbReference>
<evidence type="ECO:0000256" key="5">
    <source>
        <dbReference type="ARBA" id="ARBA00038359"/>
    </source>
</evidence>
<feature type="region of interest" description="Disordered" evidence="6">
    <location>
        <begin position="281"/>
        <end position="306"/>
    </location>
</feature>
<sequence>MSTFNVEVLFLLGVGLAITTLRASVRVQSVGLKRLSPDDYLVALASVCYVVETALAYVAENKAHGLTNSFTTDSQRAELRPGSAEYESRELGSKIRLASWISYSVLLWSLKAAVCSLYLRLANHHHRGYRVPAYVGFGVVAVSWLAVTLNLLLSCRPLRRMWQIYPDPGAQCQPGSSPALIWTYMGFNVATYVYLMAIPVPMLFKAVLPAWQKVIAVALLGCGLFVTAAAILGSVVVSSSAGAPLSRPWAIREAFAALSTANLAMLLPSITQRAISWQSSRGARPCNHARRPPTLDGRHSAHMSGNDSVETTVADVCVLEKADTDQQSSGGESERRIQRRVDFCVCVMADDAKGRAKTGNYTGVWSGDKGGRPVPQTRSRYFGDHVHQRMYVRM</sequence>
<keyword evidence="2 7" id="KW-0812">Transmembrane</keyword>
<dbReference type="PANTHER" id="PTHR33048:SF105">
    <property type="match status" value="1"/>
</dbReference>
<accession>A0A2K3QDS7</accession>
<comment type="subcellular location">
    <subcellularLocation>
        <location evidence="1">Membrane</location>
        <topology evidence="1">Multi-pass membrane protein</topology>
    </subcellularLocation>
</comment>
<dbReference type="InterPro" id="IPR049326">
    <property type="entry name" value="Rhodopsin_dom_fungi"/>
</dbReference>
<proteinExistence type="inferred from homology"/>
<evidence type="ECO:0000259" key="8">
    <source>
        <dbReference type="Pfam" id="PF20684"/>
    </source>
</evidence>
<feature type="transmembrane region" description="Helical" evidence="7">
    <location>
        <begin position="189"/>
        <end position="208"/>
    </location>
</feature>
<feature type="transmembrane region" description="Helical" evidence="7">
    <location>
        <begin position="131"/>
        <end position="153"/>
    </location>
</feature>
<dbReference type="STRING" id="45235.A0A2K3QDS7"/>
<protein>
    <recommendedName>
        <fullName evidence="8">Rhodopsin domain-containing protein</fullName>
    </recommendedName>
</protein>
<dbReference type="OrthoDB" id="2988756at2759"/>
<dbReference type="GO" id="GO:0016020">
    <property type="term" value="C:membrane"/>
    <property type="evidence" value="ECO:0007669"/>
    <property type="project" value="UniProtKB-SubCell"/>
</dbReference>
<keyword evidence="4 7" id="KW-0472">Membrane</keyword>
<evidence type="ECO:0000256" key="6">
    <source>
        <dbReference type="SAM" id="MobiDB-lite"/>
    </source>
</evidence>
<keyword evidence="3 7" id="KW-1133">Transmembrane helix</keyword>
<evidence type="ECO:0000313" key="9">
    <source>
        <dbReference type="EMBL" id="PNY25690.1"/>
    </source>
</evidence>
<evidence type="ECO:0000256" key="1">
    <source>
        <dbReference type="ARBA" id="ARBA00004141"/>
    </source>
</evidence>
<evidence type="ECO:0000256" key="3">
    <source>
        <dbReference type="ARBA" id="ARBA00022989"/>
    </source>
</evidence>
<gene>
    <name evidence="9" type="ORF">TCAP_04371</name>
</gene>
<feature type="transmembrane region" description="Helical" evidence="7">
    <location>
        <begin position="40"/>
        <end position="59"/>
    </location>
</feature>
<keyword evidence="10" id="KW-1185">Reference proteome</keyword>
<dbReference type="PANTHER" id="PTHR33048">
    <property type="entry name" value="PTH11-LIKE INTEGRAL MEMBRANE PROTEIN (AFU_ORTHOLOGUE AFUA_5G11245)"/>
    <property type="match status" value="1"/>
</dbReference>
<dbReference type="Proteomes" id="UP000236621">
    <property type="component" value="Unassembled WGS sequence"/>
</dbReference>
<reference evidence="9 10" key="1">
    <citation type="submission" date="2017-08" db="EMBL/GenBank/DDBJ databases">
        <title>Harnessing the power of phylogenomics to disentangle the directionality and signatures of interkingdom host jumping in the parasitic fungal genus Tolypocladium.</title>
        <authorList>
            <person name="Quandt C.A."/>
            <person name="Patterson W."/>
            <person name="Spatafora J.W."/>
        </authorList>
    </citation>
    <scope>NUCLEOTIDE SEQUENCE [LARGE SCALE GENOMIC DNA]</scope>
    <source>
        <strain evidence="9 10">CBS 113982</strain>
    </source>
</reference>
<evidence type="ECO:0000313" key="10">
    <source>
        <dbReference type="Proteomes" id="UP000236621"/>
    </source>
</evidence>
<evidence type="ECO:0000256" key="7">
    <source>
        <dbReference type="SAM" id="Phobius"/>
    </source>
</evidence>
<comment type="similarity">
    <text evidence="5">Belongs to the SAT4 family.</text>
</comment>
<dbReference type="InterPro" id="IPR052337">
    <property type="entry name" value="SAT4-like"/>
</dbReference>
<feature type="transmembrane region" description="Helical" evidence="7">
    <location>
        <begin position="97"/>
        <end position="119"/>
    </location>
</feature>
<dbReference type="Pfam" id="PF20684">
    <property type="entry name" value="Fung_rhodopsin"/>
    <property type="match status" value="1"/>
</dbReference>
<evidence type="ECO:0000256" key="2">
    <source>
        <dbReference type="ARBA" id="ARBA00022692"/>
    </source>
</evidence>
<dbReference type="AlphaFoldDB" id="A0A2K3QDS7"/>
<comment type="caution">
    <text evidence="9">The sequence shown here is derived from an EMBL/GenBank/DDBJ whole genome shotgun (WGS) entry which is preliminary data.</text>
</comment>
<organism evidence="9 10">
    <name type="scientific">Tolypocladium capitatum</name>
    <dbReference type="NCBI Taxonomy" id="45235"/>
    <lineage>
        <taxon>Eukaryota</taxon>
        <taxon>Fungi</taxon>
        <taxon>Dikarya</taxon>
        <taxon>Ascomycota</taxon>
        <taxon>Pezizomycotina</taxon>
        <taxon>Sordariomycetes</taxon>
        <taxon>Hypocreomycetidae</taxon>
        <taxon>Hypocreales</taxon>
        <taxon>Ophiocordycipitaceae</taxon>
        <taxon>Tolypocladium</taxon>
    </lineage>
</organism>
<feature type="domain" description="Rhodopsin" evidence="8">
    <location>
        <begin position="32"/>
        <end position="241"/>
    </location>
</feature>